<organism evidence="9 10">
    <name type="scientific">Pristionchus entomophagus</name>
    <dbReference type="NCBI Taxonomy" id="358040"/>
    <lineage>
        <taxon>Eukaryota</taxon>
        <taxon>Metazoa</taxon>
        <taxon>Ecdysozoa</taxon>
        <taxon>Nematoda</taxon>
        <taxon>Chromadorea</taxon>
        <taxon>Rhabditida</taxon>
        <taxon>Rhabditina</taxon>
        <taxon>Diplogasteromorpha</taxon>
        <taxon>Diplogasteroidea</taxon>
        <taxon>Neodiplogasteridae</taxon>
        <taxon>Pristionchus</taxon>
    </lineage>
</organism>
<evidence type="ECO:0000256" key="4">
    <source>
        <dbReference type="ARBA" id="ARBA00022801"/>
    </source>
</evidence>
<feature type="domain" description="Phosphotyrosine protein phosphatase I" evidence="8">
    <location>
        <begin position="13"/>
        <end position="163"/>
    </location>
</feature>
<keyword evidence="3 7" id="KW-0963">Cytoplasm</keyword>
<feature type="active site" evidence="6">
    <location>
        <position position="19"/>
    </location>
</feature>
<keyword evidence="5 7" id="KW-0904">Protein phosphatase</keyword>
<dbReference type="CDD" id="cd16343">
    <property type="entry name" value="LMWPTP"/>
    <property type="match status" value="1"/>
</dbReference>
<dbReference type="SUPFAM" id="SSF52788">
    <property type="entry name" value="Phosphotyrosine protein phosphatases I"/>
    <property type="match status" value="1"/>
</dbReference>
<dbReference type="InterPro" id="IPR050438">
    <property type="entry name" value="LMW_PTPase"/>
</dbReference>
<comment type="caution">
    <text evidence="9">The sequence shown here is derived from an EMBL/GenBank/DDBJ whole genome shotgun (WGS) entry which is preliminary data.</text>
</comment>
<dbReference type="EC" id="3.1.3.48" evidence="7"/>
<dbReference type="AlphaFoldDB" id="A0AAV5TS74"/>
<feature type="active site" evidence="6">
    <location>
        <position position="25"/>
    </location>
</feature>
<gene>
    <name evidence="9" type="ORF">PENTCL1PPCAC_19406</name>
</gene>
<evidence type="ECO:0000313" key="9">
    <source>
        <dbReference type="EMBL" id="GMS97231.1"/>
    </source>
</evidence>
<evidence type="ECO:0000259" key="8">
    <source>
        <dbReference type="SMART" id="SM00226"/>
    </source>
</evidence>
<accession>A0AAV5TS74</accession>
<dbReference type="Pfam" id="PF01451">
    <property type="entry name" value="LMWPc"/>
    <property type="match status" value="1"/>
</dbReference>
<keyword evidence="4 7" id="KW-0378">Hydrolase</keyword>
<dbReference type="Proteomes" id="UP001432027">
    <property type="component" value="Unassembled WGS sequence"/>
</dbReference>
<dbReference type="PANTHER" id="PTHR11717">
    <property type="entry name" value="LOW MOLECULAR WEIGHT PROTEIN TYROSINE PHOSPHATASE"/>
    <property type="match status" value="1"/>
</dbReference>
<dbReference type="InterPro" id="IPR023485">
    <property type="entry name" value="Ptyr_pPase"/>
</dbReference>
<evidence type="ECO:0000256" key="6">
    <source>
        <dbReference type="PIRSR" id="PIRSR617867-1"/>
    </source>
</evidence>
<feature type="active site" description="Proton donor" evidence="6">
    <location>
        <position position="136"/>
    </location>
</feature>
<evidence type="ECO:0000256" key="3">
    <source>
        <dbReference type="ARBA" id="ARBA00022490"/>
    </source>
</evidence>
<dbReference type="PANTHER" id="PTHR11717:SF7">
    <property type="entry name" value="LOW MOLECULAR WEIGHT PHOSPHOTYROSINE PROTEIN PHOSPHATASE"/>
    <property type="match status" value="1"/>
</dbReference>
<protein>
    <recommendedName>
        <fullName evidence="7">Low molecular weight phosphotyrosine protein phosphatase</fullName>
        <shortName evidence="7">LMW-PTP</shortName>
        <shortName evidence="7">LMW-PTPase</shortName>
        <ecNumber evidence="7">3.1.3.2</ecNumber>
        <ecNumber evidence="7">3.1.3.48</ecNumber>
    </recommendedName>
    <alternativeName>
        <fullName evidence="7">Low molecular weight cytosolic acid phosphatase</fullName>
    </alternativeName>
</protein>
<comment type="subcellular location">
    <subcellularLocation>
        <location evidence="1 7">Cytoplasm</location>
    </subcellularLocation>
</comment>
<dbReference type="PRINTS" id="PR00720">
    <property type="entry name" value="MAMMALPTPASE"/>
</dbReference>
<keyword evidence="10" id="KW-1185">Reference proteome</keyword>
<evidence type="ECO:0000256" key="5">
    <source>
        <dbReference type="ARBA" id="ARBA00022912"/>
    </source>
</evidence>
<dbReference type="GO" id="GO:0004726">
    <property type="term" value="F:non-membrane spanning protein tyrosine phosphatase activity"/>
    <property type="evidence" value="ECO:0007669"/>
    <property type="project" value="InterPro"/>
</dbReference>
<comment type="similarity">
    <text evidence="2 7">Belongs to the low molecular weight phosphotyrosine protein phosphatase family.</text>
</comment>
<dbReference type="EC" id="3.1.3.2" evidence="7"/>
<evidence type="ECO:0000256" key="1">
    <source>
        <dbReference type="ARBA" id="ARBA00004496"/>
    </source>
</evidence>
<evidence type="ECO:0000313" key="10">
    <source>
        <dbReference type="Proteomes" id="UP001432027"/>
    </source>
</evidence>
<dbReference type="GO" id="GO:0005737">
    <property type="term" value="C:cytoplasm"/>
    <property type="evidence" value="ECO:0007669"/>
    <property type="project" value="UniProtKB-SubCell"/>
</dbReference>
<dbReference type="InterPro" id="IPR017867">
    <property type="entry name" value="Tyr_phospatase_low_mol_wt"/>
</dbReference>
<dbReference type="EMBL" id="BTSX01000004">
    <property type="protein sequence ID" value="GMS97231.1"/>
    <property type="molecule type" value="Genomic_DNA"/>
</dbReference>
<feature type="non-terminal residue" evidence="9">
    <location>
        <position position="1"/>
    </location>
</feature>
<comment type="catalytic activity">
    <reaction evidence="7">
        <text>O-phospho-L-tyrosyl-[protein] + H2O = L-tyrosyl-[protein] + phosphate</text>
        <dbReference type="Rhea" id="RHEA:10684"/>
        <dbReference type="Rhea" id="RHEA-COMP:10136"/>
        <dbReference type="Rhea" id="RHEA-COMP:20101"/>
        <dbReference type="ChEBI" id="CHEBI:15377"/>
        <dbReference type="ChEBI" id="CHEBI:43474"/>
        <dbReference type="ChEBI" id="CHEBI:46858"/>
        <dbReference type="ChEBI" id="CHEBI:61978"/>
        <dbReference type="EC" id="3.1.3.48"/>
    </reaction>
</comment>
<dbReference type="PRINTS" id="PR00719">
    <property type="entry name" value="LMWPTPASE"/>
</dbReference>
<dbReference type="SMART" id="SM00226">
    <property type="entry name" value="LMWPc"/>
    <property type="match status" value="1"/>
</dbReference>
<dbReference type="GO" id="GO:0003993">
    <property type="term" value="F:acid phosphatase activity"/>
    <property type="evidence" value="ECO:0007669"/>
    <property type="project" value="UniProtKB-UniRule"/>
</dbReference>
<proteinExistence type="inferred from homology"/>
<dbReference type="InterPro" id="IPR002115">
    <property type="entry name" value="Tyr_Pase_low_mol_wt_mml"/>
</dbReference>
<dbReference type="InterPro" id="IPR036196">
    <property type="entry name" value="Ptyr_pPase_sf"/>
</dbReference>
<evidence type="ECO:0000256" key="2">
    <source>
        <dbReference type="ARBA" id="ARBA00011063"/>
    </source>
</evidence>
<dbReference type="Gene3D" id="3.40.50.2300">
    <property type="match status" value="1"/>
</dbReference>
<sequence length="165" mass="18757">STTDYSMPSDDKRSVLFVCLGNICRSPIAEAVFLEEVKKRGLEERWGADSAATFGYHTGKSPEGRAMSTLKKFGVTDYKHRARVLRPDDAQEFDFIFGMDDSNIRDIKDELRSHKGKAVIDLLGSYDPQGKKHVPDPYYESGTARFEEVYHQCVRCVKAFLDKHN</sequence>
<dbReference type="FunFam" id="3.40.50.2300:FF:000105">
    <property type="entry name" value="Low molecular weight phosphotyrosine protein"/>
    <property type="match status" value="1"/>
</dbReference>
<comment type="catalytic activity">
    <reaction evidence="7">
        <text>a phosphate monoester + H2O = an alcohol + phosphate</text>
        <dbReference type="Rhea" id="RHEA:15017"/>
        <dbReference type="ChEBI" id="CHEBI:15377"/>
        <dbReference type="ChEBI" id="CHEBI:30879"/>
        <dbReference type="ChEBI" id="CHEBI:43474"/>
        <dbReference type="ChEBI" id="CHEBI:67140"/>
        <dbReference type="EC" id="3.1.3.2"/>
    </reaction>
</comment>
<comment type="function">
    <text evidence="7">Acts on tyrosine phosphorylated proteins, low-MW aryl phosphates and natural and synthetic acyl phosphates.</text>
</comment>
<reference evidence="9" key="1">
    <citation type="submission" date="2023-10" db="EMBL/GenBank/DDBJ databases">
        <title>Genome assembly of Pristionchus species.</title>
        <authorList>
            <person name="Yoshida K."/>
            <person name="Sommer R.J."/>
        </authorList>
    </citation>
    <scope>NUCLEOTIDE SEQUENCE</scope>
    <source>
        <strain evidence="9">RS0144</strain>
    </source>
</reference>
<name>A0AAV5TS74_9BILA</name>
<evidence type="ECO:0000256" key="7">
    <source>
        <dbReference type="RuleBase" id="RU368115"/>
    </source>
</evidence>